<dbReference type="GO" id="GO:0051537">
    <property type="term" value="F:2 iron, 2 sulfur cluster binding"/>
    <property type="evidence" value="ECO:0007669"/>
    <property type="project" value="UniProtKB-KW"/>
</dbReference>
<evidence type="ECO:0000259" key="7">
    <source>
        <dbReference type="PROSITE" id="PS51296"/>
    </source>
</evidence>
<dbReference type="InterPro" id="IPR036922">
    <property type="entry name" value="Rieske_2Fe-2S_sf"/>
</dbReference>
<protein>
    <submittedName>
        <fullName evidence="8">Rieske 2Fe-2S family protein</fullName>
    </submittedName>
</protein>
<dbReference type="PANTHER" id="PTHR43756:SF5">
    <property type="entry name" value="CHOLINE MONOOXYGENASE, CHLOROPLASTIC"/>
    <property type="match status" value="1"/>
</dbReference>
<name>A0A7W9KN38_9PSEU</name>
<dbReference type="CDD" id="cd03469">
    <property type="entry name" value="Rieske_RO_Alpha_N"/>
    <property type="match status" value="1"/>
</dbReference>
<keyword evidence="4" id="KW-0560">Oxidoreductase</keyword>
<proteinExistence type="predicted"/>
<dbReference type="Pfam" id="PF00355">
    <property type="entry name" value="Rieske"/>
    <property type="match status" value="1"/>
</dbReference>
<gene>
    <name evidence="8" type="ORF">BJ998_006800</name>
</gene>
<sequence>MTASLIPTLPGAYYTDPEIFRQEQERVFEAMWFCAVRATDIPTPGKFRTVQIGRESVLVSRARDGAVKAFLNICRHRGAKLCLDEEGEVKRAFQCPYHAWTYGLDGKLVAAPNLTKMPDIDRVEYGLVNVHVREWLGYVWVCLADKPPSFEDDVVGACTERLGDADAIGHYDVANLEVGRRIVYDVKANWKLIVENFMECYHCATIHPELTEVLPEFTEGLAAQYYVGHGAEFGDEIRGFTVDGSEGLDRIPTVTEEQDRRYYAITVKPQVFINLVPDHVILHRMFPLAADRTVVECDWLYLPSVVESGKDVSRSVELFHRVNEQDFEACERCQPAMSSRAYAKGGVLVPSEHHIGVFHEWLLGKLVQAQRGRVRPA</sequence>
<dbReference type="GO" id="GO:0005506">
    <property type="term" value="F:iron ion binding"/>
    <property type="evidence" value="ECO:0007669"/>
    <property type="project" value="InterPro"/>
</dbReference>
<evidence type="ECO:0000256" key="1">
    <source>
        <dbReference type="ARBA" id="ARBA00001962"/>
    </source>
</evidence>
<dbReference type="RefSeq" id="WP_376775953.1">
    <property type="nucleotide sequence ID" value="NZ_BAAAWY010000098.1"/>
</dbReference>
<dbReference type="Gene3D" id="2.102.10.10">
    <property type="entry name" value="Rieske [2Fe-2S] iron-sulphur domain"/>
    <property type="match status" value="1"/>
</dbReference>
<dbReference type="Gene3D" id="3.90.380.10">
    <property type="entry name" value="Naphthalene 1,2-dioxygenase Alpha Subunit, Chain A, domain 1"/>
    <property type="match status" value="1"/>
</dbReference>
<dbReference type="PRINTS" id="PR00090">
    <property type="entry name" value="RNGDIOXGNASE"/>
</dbReference>
<dbReference type="EMBL" id="JACHIR010000001">
    <property type="protein sequence ID" value="MBB5895604.1"/>
    <property type="molecule type" value="Genomic_DNA"/>
</dbReference>
<dbReference type="InterPro" id="IPR001663">
    <property type="entry name" value="Rng_hydr_dOase-A"/>
</dbReference>
<keyword evidence="3" id="KW-0479">Metal-binding</keyword>
<evidence type="ECO:0000313" key="9">
    <source>
        <dbReference type="Proteomes" id="UP000585638"/>
    </source>
</evidence>
<dbReference type="InterPro" id="IPR015879">
    <property type="entry name" value="Ring_hydroxy_dOase_asu_C_dom"/>
</dbReference>
<keyword evidence="6" id="KW-0411">Iron-sulfur</keyword>
<evidence type="ECO:0000256" key="2">
    <source>
        <dbReference type="ARBA" id="ARBA00022714"/>
    </source>
</evidence>
<dbReference type="PANTHER" id="PTHR43756">
    <property type="entry name" value="CHOLINE MONOOXYGENASE, CHLOROPLASTIC"/>
    <property type="match status" value="1"/>
</dbReference>
<dbReference type="SUPFAM" id="SSF55961">
    <property type="entry name" value="Bet v1-like"/>
    <property type="match status" value="1"/>
</dbReference>
<dbReference type="Pfam" id="PF00848">
    <property type="entry name" value="Ring_hydroxyl_A"/>
    <property type="match status" value="1"/>
</dbReference>
<comment type="caution">
    <text evidence="8">The sequence shown here is derived from an EMBL/GenBank/DDBJ whole genome shotgun (WGS) entry which is preliminary data.</text>
</comment>
<dbReference type="AlphaFoldDB" id="A0A7W9KN38"/>
<evidence type="ECO:0000256" key="5">
    <source>
        <dbReference type="ARBA" id="ARBA00023004"/>
    </source>
</evidence>
<keyword evidence="9" id="KW-1185">Reference proteome</keyword>
<evidence type="ECO:0000256" key="4">
    <source>
        <dbReference type="ARBA" id="ARBA00023002"/>
    </source>
</evidence>
<dbReference type="Proteomes" id="UP000585638">
    <property type="component" value="Unassembled WGS sequence"/>
</dbReference>
<evidence type="ECO:0000256" key="3">
    <source>
        <dbReference type="ARBA" id="ARBA00022723"/>
    </source>
</evidence>
<dbReference type="InterPro" id="IPR017941">
    <property type="entry name" value="Rieske_2Fe-2S"/>
</dbReference>
<feature type="domain" description="Rieske" evidence="7">
    <location>
        <begin position="33"/>
        <end position="141"/>
    </location>
</feature>
<accession>A0A7W9KN38</accession>
<keyword evidence="2" id="KW-0001">2Fe-2S</keyword>
<dbReference type="PROSITE" id="PS51296">
    <property type="entry name" value="RIESKE"/>
    <property type="match status" value="1"/>
</dbReference>
<dbReference type="SUPFAM" id="SSF50022">
    <property type="entry name" value="ISP domain"/>
    <property type="match status" value="1"/>
</dbReference>
<evidence type="ECO:0000256" key="6">
    <source>
        <dbReference type="ARBA" id="ARBA00023014"/>
    </source>
</evidence>
<organism evidence="8 9">
    <name type="scientific">Kutzneria kofuensis</name>
    <dbReference type="NCBI Taxonomy" id="103725"/>
    <lineage>
        <taxon>Bacteria</taxon>
        <taxon>Bacillati</taxon>
        <taxon>Actinomycetota</taxon>
        <taxon>Actinomycetes</taxon>
        <taxon>Pseudonocardiales</taxon>
        <taxon>Pseudonocardiaceae</taxon>
        <taxon>Kutzneria</taxon>
    </lineage>
</organism>
<comment type="cofactor">
    <cofactor evidence="1">
        <name>Fe cation</name>
        <dbReference type="ChEBI" id="CHEBI:24875"/>
    </cofactor>
</comment>
<keyword evidence="5" id="KW-0408">Iron</keyword>
<reference evidence="8 9" key="1">
    <citation type="submission" date="2020-08" db="EMBL/GenBank/DDBJ databases">
        <title>Sequencing the genomes of 1000 actinobacteria strains.</title>
        <authorList>
            <person name="Klenk H.-P."/>
        </authorList>
    </citation>
    <scope>NUCLEOTIDE SEQUENCE [LARGE SCALE GENOMIC DNA]</scope>
    <source>
        <strain evidence="8 9">DSM 43851</strain>
    </source>
</reference>
<dbReference type="CDD" id="cd08884">
    <property type="entry name" value="RHO_alpha_C_GbcA-like"/>
    <property type="match status" value="1"/>
</dbReference>
<evidence type="ECO:0000313" key="8">
    <source>
        <dbReference type="EMBL" id="MBB5895604.1"/>
    </source>
</evidence>
<dbReference type="GO" id="GO:0004497">
    <property type="term" value="F:monooxygenase activity"/>
    <property type="evidence" value="ECO:0007669"/>
    <property type="project" value="UniProtKB-ARBA"/>
</dbReference>
<dbReference type="GO" id="GO:0016705">
    <property type="term" value="F:oxidoreductase activity, acting on paired donors, with incorporation or reduction of molecular oxygen"/>
    <property type="evidence" value="ECO:0007669"/>
    <property type="project" value="UniProtKB-ARBA"/>
</dbReference>